<sequence>MRKSSMMIAADGKTDQQPVYSDESVSPISSRRRSVLPPVTSPGRRTSSMGMGIAGLLTSKKFGKKPLVSRNSVANFHPPEAPLQPTYRMSPTNRFVSSEAYRIIKDVLNNHLDGFQYNSKFCQTLSTLLSDDIKDQVKRLNFGRHKIVVNIVLGERKEQGVMVCSRCAWDVKTDTFATYTYKNKTMFCTASVYGVYME</sequence>
<keyword evidence="4" id="KW-1185">Reference proteome</keyword>
<protein>
    <submittedName>
        <fullName evidence="3">Uncharacterized protein</fullName>
    </submittedName>
</protein>
<organism evidence="3 4">
    <name type="scientific">Patella caerulea</name>
    <name type="common">Rayed Mediterranean limpet</name>
    <dbReference type="NCBI Taxonomy" id="87958"/>
    <lineage>
        <taxon>Eukaryota</taxon>
        <taxon>Metazoa</taxon>
        <taxon>Spiralia</taxon>
        <taxon>Lophotrochozoa</taxon>
        <taxon>Mollusca</taxon>
        <taxon>Gastropoda</taxon>
        <taxon>Patellogastropoda</taxon>
        <taxon>Patelloidea</taxon>
        <taxon>Patellidae</taxon>
        <taxon>Patella</taxon>
    </lineage>
</organism>
<dbReference type="AlphaFoldDB" id="A0AAN8PYL5"/>
<dbReference type="GO" id="GO:0007018">
    <property type="term" value="P:microtubule-based movement"/>
    <property type="evidence" value="ECO:0007669"/>
    <property type="project" value="TreeGrafter"/>
</dbReference>
<comment type="similarity">
    <text evidence="1">Belongs to the dynein light chain Tctex-type family.</text>
</comment>
<evidence type="ECO:0000313" key="3">
    <source>
        <dbReference type="EMBL" id="KAK6188710.1"/>
    </source>
</evidence>
<reference evidence="3 4" key="1">
    <citation type="submission" date="2024-01" db="EMBL/GenBank/DDBJ databases">
        <title>The genome of the rayed Mediterranean limpet Patella caerulea (Linnaeus, 1758).</title>
        <authorList>
            <person name="Anh-Thu Weber A."/>
            <person name="Halstead-Nussloch G."/>
        </authorList>
    </citation>
    <scope>NUCLEOTIDE SEQUENCE [LARGE SCALE GENOMIC DNA]</scope>
    <source>
        <strain evidence="3">AATW-2023a</strain>
        <tissue evidence="3">Whole specimen</tissue>
    </source>
</reference>
<gene>
    <name evidence="3" type="ORF">SNE40_004836</name>
</gene>
<dbReference type="CDD" id="cd21451">
    <property type="entry name" value="DLC-like_TCTEX1D"/>
    <property type="match status" value="1"/>
</dbReference>
<proteinExistence type="inferred from homology"/>
<comment type="caution">
    <text evidence="3">The sequence shown here is derived from an EMBL/GenBank/DDBJ whole genome shotgun (WGS) entry which is preliminary data.</text>
</comment>
<dbReference type="GO" id="GO:0005868">
    <property type="term" value="C:cytoplasmic dynein complex"/>
    <property type="evidence" value="ECO:0007669"/>
    <property type="project" value="TreeGrafter"/>
</dbReference>
<feature type="region of interest" description="Disordered" evidence="2">
    <location>
        <begin position="1"/>
        <end position="50"/>
    </location>
</feature>
<dbReference type="Pfam" id="PF03645">
    <property type="entry name" value="Tctex-1"/>
    <property type="match status" value="1"/>
</dbReference>
<dbReference type="PANTHER" id="PTHR21255">
    <property type="entry name" value="T-COMPLEX-ASSOCIATED-TESTIS-EXPRESSED 1/ DYNEIN LIGHT CHAIN"/>
    <property type="match status" value="1"/>
</dbReference>
<dbReference type="InterPro" id="IPR038586">
    <property type="entry name" value="Tctex-1-like_sf"/>
</dbReference>
<dbReference type="PANTHER" id="PTHR21255:SF7">
    <property type="entry name" value="DYNEIN LIGHT CHAIN TCTEX-TYPE PROTEIN 2B"/>
    <property type="match status" value="1"/>
</dbReference>
<dbReference type="GO" id="GO:0005737">
    <property type="term" value="C:cytoplasm"/>
    <property type="evidence" value="ECO:0007669"/>
    <property type="project" value="TreeGrafter"/>
</dbReference>
<feature type="compositionally biased region" description="Low complexity" evidence="2">
    <location>
        <begin position="24"/>
        <end position="42"/>
    </location>
</feature>
<evidence type="ECO:0000313" key="4">
    <source>
        <dbReference type="Proteomes" id="UP001347796"/>
    </source>
</evidence>
<dbReference type="Gene3D" id="3.30.1140.40">
    <property type="entry name" value="Tctex-1"/>
    <property type="match status" value="1"/>
</dbReference>
<accession>A0AAN8PYL5</accession>
<dbReference type="EMBL" id="JAZGQO010000003">
    <property type="protein sequence ID" value="KAK6188710.1"/>
    <property type="molecule type" value="Genomic_DNA"/>
</dbReference>
<dbReference type="GO" id="GO:0045505">
    <property type="term" value="F:dynein intermediate chain binding"/>
    <property type="evidence" value="ECO:0007669"/>
    <property type="project" value="TreeGrafter"/>
</dbReference>
<dbReference type="InterPro" id="IPR005334">
    <property type="entry name" value="Tctex-1-like"/>
</dbReference>
<evidence type="ECO:0000256" key="1">
    <source>
        <dbReference type="ARBA" id="ARBA00005361"/>
    </source>
</evidence>
<dbReference type="Proteomes" id="UP001347796">
    <property type="component" value="Unassembled WGS sequence"/>
</dbReference>
<evidence type="ECO:0000256" key="2">
    <source>
        <dbReference type="SAM" id="MobiDB-lite"/>
    </source>
</evidence>
<name>A0AAN8PYL5_PATCE</name>